<name>A0A7K0D0H9_9NOCA</name>
<sequence length="332" mass="33751">MSDKVTDSADAESDDAAPAITEQVGASETSAATADSESHAAAPAVTGQVDASETSAATADSDATAPADSESTAESATASTAAESNATASNDAVSTATASNDALSTATASGTTESDTTASNATTSNGTDSGTAESTPTDDTADSPSDPDGNTPRTRRIRAPRFGRTTRIAVSSVVAILFIAAVASSVYFYLQNEHNEATLTAQAQARDVACKYGPTLATYDSKHLDTYFQAVLAGATGDWRKQFDTTSKDLRDVLMKGEVTTTVSDTQCAIVSGDTTSAQAVVVVGQTITSLGTQGKPEPGQLSLSMRLEKDGDRWLVNKVGSPLAAVPGSQP</sequence>
<feature type="compositionally biased region" description="Polar residues" evidence="3">
    <location>
        <begin position="93"/>
        <end position="110"/>
    </location>
</feature>
<keyword evidence="4" id="KW-0812">Transmembrane</keyword>
<protein>
    <recommendedName>
        <fullName evidence="7">Mce-associated membrane protein</fullName>
    </recommendedName>
</protein>
<gene>
    <name evidence="5" type="ORF">NRB20_22830</name>
</gene>
<dbReference type="RefSeq" id="WP_194289803.1">
    <property type="nucleotide sequence ID" value="NZ_WEGK01000004.1"/>
</dbReference>
<organism evidence="5 6">
    <name type="scientific">Nocardia macrotermitis</name>
    <dbReference type="NCBI Taxonomy" id="2585198"/>
    <lineage>
        <taxon>Bacteria</taxon>
        <taxon>Bacillati</taxon>
        <taxon>Actinomycetota</taxon>
        <taxon>Actinomycetes</taxon>
        <taxon>Mycobacteriales</taxon>
        <taxon>Nocardiaceae</taxon>
        <taxon>Nocardia</taxon>
    </lineage>
</organism>
<dbReference type="AlphaFoldDB" id="A0A7K0D0H9"/>
<evidence type="ECO:0008006" key="7">
    <source>
        <dbReference type="Google" id="ProtNLM"/>
    </source>
</evidence>
<evidence type="ECO:0000313" key="6">
    <source>
        <dbReference type="Proteomes" id="UP000438448"/>
    </source>
</evidence>
<dbReference type="Proteomes" id="UP000438448">
    <property type="component" value="Unassembled WGS sequence"/>
</dbReference>
<evidence type="ECO:0000256" key="4">
    <source>
        <dbReference type="SAM" id="Phobius"/>
    </source>
</evidence>
<comment type="caution">
    <text evidence="5">The sequence shown here is derived from an EMBL/GenBank/DDBJ whole genome shotgun (WGS) entry which is preliminary data.</text>
</comment>
<dbReference type="PANTHER" id="PTHR37042">
    <property type="entry name" value="OUTER MEMBRANE PROTEIN RV1973"/>
    <property type="match status" value="1"/>
</dbReference>
<evidence type="ECO:0000256" key="3">
    <source>
        <dbReference type="SAM" id="MobiDB-lite"/>
    </source>
</evidence>
<reference evidence="5 6" key="1">
    <citation type="submission" date="2019-10" db="EMBL/GenBank/DDBJ databases">
        <title>Nocardia macrotermitis sp. nov. and Nocardia aurantia sp. nov., isolated from the gut of fungus growing-termite Macrotermes natalensis.</title>
        <authorList>
            <person name="Benndorf R."/>
            <person name="Schwitalla J."/>
            <person name="Martin K."/>
            <person name="De Beer W."/>
            <person name="Kaster A.-K."/>
            <person name="Vollmers J."/>
            <person name="Poulsen M."/>
            <person name="Beemelmanns C."/>
        </authorList>
    </citation>
    <scope>NUCLEOTIDE SEQUENCE [LARGE SCALE GENOMIC DNA]</scope>
    <source>
        <strain evidence="5 6">RB20</strain>
    </source>
</reference>
<feature type="compositionally biased region" description="Low complexity" evidence="3">
    <location>
        <begin position="111"/>
        <end position="148"/>
    </location>
</feature>
<dbReference type="PANTHER" id="PTHR37042:SF4">
    <property type="entry name" value="OUTER MEMBRANE PROTEIN RV1973"/>
    <property type="match status" value="1"/>
</dbReference>
<evidence type="ECO:0000256" key="2">
    <source>
        <dbReference type="ARBA" id="ARBA00023136"/>
    </source>
</evidence>
<dbReference type="GO" id="GO:0016020">
    <property type="term" value="C:membrane"/>
    <property type="evidence" value="ECO:0007669"/>
    <property type="project" value="UniProtKB-SubCell"/>
</dbReference>
<feature type="compositionally biased region" description="Low complexity" evidence="3">
    <location>
        <begin position="26"/>
        <end position="92"/>
    </location>
</feature>
<feature type="region of interest" description="Disordered" evidence="3">
    <location>
        <begin position="1"/>
        <end position="160"/>
    </location>
</feature>
<evidence type="ECO:0000313" key="5">
    <source>
        <dbReference type="EMBL" id="MQY19198.1"/>
    </source>
</evidence>
<dbReference type="EMBL" id="WEGK01000004">
    <property type="protein sequence ID" value="MQY19198.1"/>
    <property type="molecule type" value="Genomic_DNA"/>
</dbReference>
<comment type="subcellular location">
    <subcellularLocation>
        <location evidence="1">Membrane</location>
    </subcellularLocation>
</comment>
<proteinExistence type="predicted"/>
<keyword evidence="2 4" id="KW-0472">Membrane</keyword>
<accession>A0A7K0D0H9</accession>
<keyword evidence="4" id="KW-1133">Transmembrane helix</keyword>
<keyword evidence="6" id="KW-1185">Reference proteome</keyword>
<feature type="transmembrane region" description="Helical" evidence="4">
    <location>
        <begin position="168"/>
        <end position="190"/>
    </location>
</feature>
<evidence type="ECO:0000256" key="1">
    <source>
        <dbReference type="ARBA" id="ARBA00004370"/>
    </source>
</evidence>